<reference evidence="3 4" key="1">
    <citation type="submission" date="2023-09" db="EMBL/GenBank/DDBJ databases">
        <title>Thioclava shenzhenensis sp. nov., a multidrug resistant bacteria-antagonizing species isolated from coastal seawater.</title>
        <authorList>
            <person name="Long M."/>
        </authorList>
    </citation>
    <scope>NUCLEOTIDE SEQUENCE [LARGE SCALE GENOMIC DNA]</scope>
    <source>
        <strain evidence="3 4">FTW29</strain>
    </source>
</reference>
<dbReference type="InterPro" id="IPR036249">
    <property type="entry name" value="Thioredoxin-like_sf"/>
</dbReference>
<dbReference type="PANTHER" id="PTHR36057">
    <property type="match status" value="1"/>
</dbReference>
<gene>
    <name evidence="3" type="ORF">RPE78_00490</name>
</gene>
<dbReference type="EMBL" id="CP135443">
    <property type="protein sequence ID" value="WRY33807.1"/>
    <property type="molecule type" value="Genomic_DNA"/>
</dbReference>
<dbReference type="RefSeq" id="WP_406720938.1">
    <property type="nucleotide sequence ID" value="NZ_CP135443.1"/>
</dbReference>
<proteinExistence type="predicted"/>
<keyword evidence="2" id="KW-1133">Transmembrane helix</keyword>
<sequence>MTTAQVDHLATKRKLTASPLRLAMVVTVSVMLGSAMMSPAVWAQDMSGAGQAGAANRDTDPQSGETTFSDTAGPDESGFSENDEFGATAGATAEETAGQTPSSSDAPLTDPATAVVTATAPAGVDVSKGTSPVVVELFTSQGCAACPPADKLLEGLAERDDVIALALHVDYWDYLGWRDPFGQPAFTSRQKGYARAVKERMIYTPQMIVNGQQRLLGADRVAIKSALDTATASTAPVDIAISQEGDQYRISLSANPPLGHDAMVQVVRYLPHASVDILRGENAGLSMDYTNIVTQWHIVADWDGQTPMTFDTQVEGSNPAVVIVQTSQPGRSVPLPGAIVGAARIK</sequence>
<evidence type="ECO:0000313" key="4">
    <source>
        <dbReference type="Proteomes" id="UP001623290"/>
    </source>
</evidence>
<dbReference type="Pfam" id="PF06764">
    <property type="entry name" value="DUF1223"/>
    <property type="match status" value="1"/>
</dbReference>
<evidence type="ECO:0000256" key="1">
    <source>
        <dbReference type="SAM" id="MobiDB-lite"/>
    </source>
</evidence>
<keyword evidence="2" id="KW-0472">Membrane</keyword>
<evidence type="ECO:0000256" key="2">
    <source>
        <dbReference type="SAM" id="Phobius"/>
    </source>
</evidence>
<keyword evidence="4" id="KW-1185">Reference proteome</keyword>
<feature type="transmembrane region" description="Helical" evidence="2">
    <location>
        <begin position="22"/>
        <end position="42"/>
    </location>
</feature>
<dbReference type="Proteomes" id="UP001623290">
    <property type="component" value="Chromosome"/>
</dbReference>
<dbReference type="SUPFAM" id="SSF52833">
    <property type="entry name" value="Thioredoxin-like"/>
    <property type="match status" value="1"/>
</dbReference>
<dbReference type="InterPro" id="IPR010634">
    <property type="entry name" value="DUF1223"/>
</dbReference>
<organism evidence="3 4">
    <name type="scientific">Thioclava litoralis</name>
    <dbReference type="NCBI Taxonomy" id="3076557"/>
    <lineage>
        <taxon>Bacteria</taxon>
        <taxon>Pseudomonadati</taxon>
        <taxon>Pseudomonadota</taxon>
        <taxon>Alphaproteobacteria</taxon>
        <taxon>Rhodobacterales</taxon>
        <taxon>Paracoccaceae</taxon>
        <taxon>Thioclava</taxon>
    </lineage>
</organism>
<keyword evidence="2" id="KW-0812">Transmembrane</keyword>
<evidence type="ECO:0000313" key="3">
    <source>
        <dbReference type="EMBL" id="WRY33807.1"/>
    </source>
</evidence>
<feature type="compositionally biased region" description="Polar residues" evidence="1">
    <location>
        <begin position="61"/>
        <end position="70"/>
    </location>
</feature>
<feature type="region of interest" description="Disordered" evidence="1">
    <location>
        <begin position="50"/>
        <end position="84"/>
    </location>
</feature>
<name>A0ABZ1E0Q5_9RHOB</name>
<accession>A0ABZ1E0Q5</accession>
<dbReference type="PANTHER" id="PTHR36057:SF1">
    <property type="entry name" value="LIPOPROTEIN LIPID ATTACHMENT SITE-LIKE PROTEIN, PUTATIVE (DUF1223)-RELATED"/>
    <property type="match status" value="1"/>
</dbReference>
<protein>
    <submittedName>
        <fullName evidence="3">DUF1223 domain-containing protein</fullName>
    </submittedName>
</protein>